<feature type="domain" description="Mut7-C RNAse" evidence="1">
    <location>
        <begin position="37"/>
        <end position="169"/>
    </location>
</feature>
<dbReference type="EMBL" id="QGKY02001250">
    <property type="protein sequence ID" value="KAF2563966.1"/>
    <property type="molecule type" value="Genomic_DNA"/>
</dbReference>
<evidence type="ECO:0000259" key="1">
    <source>
        <dbReference type="Pfam" id="PF01927"/>
    </source>
</evidence>
<gene>
    <name evidence="2" type="ORF">F2Q70_00018754</name>
</gene>
<dbReference type="PANTHER" id="PTHR47765">
    <property type="entry name" value="3'-5' EXONUCLEASE DOMAIN-CONTAINING PROTEIN"/>
    <property type="match status" value="1"/>
</dbReference>
<sequence length="195" mass="22939">MLNLKESDLLPRISKKRSRRRGASLKNVNTDKHLVEGIDAAVPPSKKPDSRELLGQALKENRVMLTRDTKLLRHQDLAKHQIYRVKSLLKNEQLLEVIETFQLKISENQLMSRCTKCNGKFIQKPLTIEEAIEAAKGFQRIPNCLFNKNLEFWQCMNCHQLYWEVTHLLHSFTRLLQFAFRPTDLYKENLRMCFS</sequence>
<reference evidence="2" key="1">
    <citation type="submission" date="2019-12" db="EMBL/GenBank/DDBJ databases">
        <title>Genome sequencing and annotation of Brassica cretica.</title>
        <authorList>
            <person name="Studholme D.J."/>
            <person name="Sarris P.F."/>
        </authorList>
    </citation>
    <scope>NUCLEOTIDE SEQUENCE</scope>
    <source>
        <strain evidence="2">PFS-102/07</strain>
        <tissue evidence="2">Leaf</tissue>
    </source>
</reference>
<dbReference type="PANTHER" id="PTHR47765:SF2">
    <property type="entry name" value="EXONUCLEASE MUT-7 HOMOLOG"/>
    <property type="match status" value="1"/>
</dbReference>
<dbReference type="Pfam" id="PF01927">
    <property type="entry name" value="Mut7-C"/>
    <property type="match status" value="1"/>
</dbReference>
<dbReference type="InterPro" id="IPR002782">
    <property type="entry name" value="Mut7-C_RNAse_dom"/>
</dbReference>
<accession>A0A8S9I331</accession>
<organism evidence="2">
    <name type="scientific">Brassica cretica</name>
    <name type="common">Mustard</name>
    <dbReference type="NCBI Taxonomy" id="69181"/>
    <lineage>
        <taxon>Eukaryota</taxon>
        <taxon>Viridiplantae</taxon>
        <taxon>Streptophyta</taxon>
        <taxon>Embryophyta</taxon>
        <taxon>Tracheophyta</taxon>
        <taxon>Spermatophyta</taxon>
        <taxon>Magnoliopsida</taxon>
        <taxon>eudicotyledons</taxon>
        <taxon>Gunneridae</taxon>
        <taxon>Pentapetalae</taxon>
        <taxon>rosids</taxon>
        <taxon>malvids</taxon>
        <taxon>Brassicales</taxon>
        <taxon>Brassicaceae</taxon>
        <taxon>Brassiceae</taxon>
        <taxon>Brassica</taxon>
    </lineage>
</organism>
<protein>
    <recommendedName>
        <fullName evidence="1">Mut7-C RNAse domain-containing protein</fullName>
    </recommendedName>
</protein>
<dbReference type="InterPro" id="IPR052408">
    <property type="entry name" value="Exonuclease_MUT-7-like"/>
</dbReference>
<comment type="caution">
    <text evidence="2">The sequence shown here is derived from an EMBL/GenBank/DDBJ whole genome shotgun (WGS) entry which is preliminary data.</text>
</comment>
<dbReference type="AlphaFoldDB" id="A0A8S9I331"/>
<name>A0A8S9I331_BRACR</name>
<proteinExistence type="predicted"/>
<evidence type="ECO:0000313" key="2">
    <source>
        <dbReference type="EMBL" id="KAF2563966.1"/>
    </source>
</evidence>